<reference evidence="7 8" key="1">
    <citation type="submission" date="2018-04" db="EMBL/GenBank/DDBJ databases">
        <title>Genomic Encyclopedia of Archaeal and Bacterial Type Strains, Phase II (KMG-II): from individual species to whole genera.</title>
        <authorList>
            <person name="Goeker M."/>
        </authorList>
    </citation>
    <scope>NUCLEOTIDE SEQUENCE [LARGE SCALE GENOMIC DNA]</scope>
    <source>
        <strain evidence="7 8">DSM 5822</strain>
    </source>
</reference>
<keyword evidence="3" id="KW-0479">Metal-binding</keyword>
<dbReference type="InterPro" id="IPR004183">
    <property type="entry name" value="Xdiol_dOase_suB"/>
</dbReference>
<accession>A0A2T5J3E4</accession>
<evidence type="ECO:0000256" key="1">
    <source>
        <dbReference type="ARBA" id="ARBA00001947"/>
    </source>
</evidence>
<dbReference type="GO" id="GO:0008270">
    <property type="term" value="F:zinc ion binding"/>
    <property type="evidence" value="ECO:0007669"/>
    <property type="project" value="InterPro"/>
</dbReference>
<comment type="similarity">
    <text evidence="2">Belongs to the DODA-type extradiol aromatic ring-opening dioxygenase family.</text>
</comment>
<evidence type="ECO:0000256" key="2">
    <source>
        <dbReference type="ARBA" id="ARBA00007581"/>
    </source>
</evidence>
<evidence type="ECO:0000313" key="8">
    <source>
        <dbReference type="Proteomes" id="UP000244223"/>
    </source>
</evidence>
<dbReference type="PANTHER" id="PTHR30096:SF0">
    <property type="entry name" value="4,5-DOPA DIOXYGENASE EXTRADIOL-LIKE PROTEIN"/>
    <property type="match status" value="1"/>
</dbReference>
<dbReference type="Proteomes" id="UP000244223">
    <property type="component" value="Unassembled WGS sequence"/>
</dbReference>
<evidence type="ECO:0000256" key="3">
    <source>
        <dbReference type="ARBA" id="ARBA00022723"/>
    </source>
</evidence>
<sequence length="257" mass="29500">MTLSPALFLGHGSPENVVLDNRFTQHLKHCGQQLAKPRAILMISAHWLTQDVRITSAIQPKQIFDFYGFPPALYEVQYPAKTDQNLVQQLLAMNIGIVADPQAGFDHGTWTVLKHLFPQADVPVVQMSLNTQFTRQQHLEFAKKLQDLRHQGVMIMGSGNVVHNLGLLDWQQREQGADWAISFDMQIKAVIEQHDLSFLTQTRQQMSQIARLAIPSEDHYWPLLYIEAVRLADERLEWLYEGYEYGSISLRSYVLMT</sequence>
<feature type="domain" description="Extradiol ring-cleavage dioxygenase class III enzyme subunit B" evidence="6">
    <location>
        <begin position="23"/>
        <end position="203"/>
    </location>
</feature>
<evidence type="ECO:0000313" key="7">
    <source>
        <dbReference type="EMBL" id="PTQ91112.1"/>
    </source>
</evidence>
<dbReference type="OrthoDB" id="9790889at2"/>
<dbReference type="AlphaFoldDB" id="A0A2T5J3E4"/>
<dbReference type="EMBL" id="QAON01000001">
    <property type="protein sequence ID" value="PTQ91112.1"/>
    <property type="molecule type" value="Genomic_DNA"/>
</dbReference>
<comment type="cofactor">
    <cofactor evidence="1">
        <name>Zn(2+)</name>
        <dbReference type="ChEBI" id="CHEBI:29105"/>
    </cofactor>
</comment>
<keyword evidence="7" id="KW-0223">Dioxygenase</keyword>
<evidence type="ECO:0000259" key="6">
    <source>
        <dbReference type="Pfam" id="PF02900"/>
    </source>
</evidence>
<dbReference type="SUPFAM" id="SSF53213">
    <property type="entry name" value="LigB-like"/>
    <property type="match status" value="1"/>
</dbReference>
<comment type="caution">
    <text evidence="7">The sequence shown here is derived from an EMBL/GenBank/DDBJ whole genome shotgun (WGS) entry which is preliminary data.</text>
</comment>
<evidence type="ECO:0000256" key="5">
    <source>
        <dbReference type="ARBA" id="ARBA00023002"/>
    </source>
</evidence>
<name>A0A2T5J3E4_9GAMM</name>
<dbReference type="GO" id="GO:0008198">
    <property type="term" value="F:ferrous iron binding"/>
    <property type="evidence" value="ECO:0007669"/>
    <property type="project" value="InterPro"/>
</dbReference>
<evidence type="ECO:0000256" key="4">
    <source>
        <dbReference type="ARBA" id="ARBA00022833"/>
    </source>
</evidence>
<proteinExistence type="inferred from homology"/>
<dbReference type="Gene3D" id="3.40.830.10">
    <property type="entry name" value="LigB-like"/>
    <property type="match status" value="1"/>
</dbReference>
<protein>
    <submittedName>
        <fullName evidence="7">4,5-DOPA dioxygenase extradiol</fullName>
    </submittedName>
</protein>
<dbReference type="GO" id="GO:0016702">
    <property type="term" value="F:oxidoreductase activity, acting on single donors with incorporation of molecular oxygen, incorporation of two atoms of oxygen"/>
    <property type="evidence" value="ECO:0007669"/>
    <property type="project" value="UniProtKB-ARBA"/>
</dbReference>
<keyword evidence="4" id="KW-0862">Zinc</keyword>
<dbReference type="CDD" id="cd07363">
    <property type="entry name" value="45_DOPA_Dioxygenase"/>
    <property type="match status" value="1"/>
</dbReference>
<keyword evidence="5" id="KW-0560">Oxidoreductase</keyword>
<dbReference type="PANTHER" id="PTHR30096">
    <property type="entry name" value="4,5-DOPA DIOXYGENASE EXTRADIOL-LIKE PROTEIN"/>
    <property type="match status" value="1"/>
</dbReference>
<organism evidence="7 8">
    <name type="scientific">Agitococcus lubricus</name>
    <dbReference type="NCBI Taxonomy" id="1077255"/>
    <lineage>
        <taxon>Bacteria</taxon>
        <taxon>Pseudomonadati</taxon>
        <taxon>Pseudomonadota</taxon>
        <taxon>Gammaproteobacteria</taxon>
        <taxon>Moraxellales</taxon>
        <taxon>Moraxellaceae</taxon>
        <taxon>Agitococcus</taxon>
    </lineage>
</organism>
<gene>
    <name evidence="7" type="ORF">C8N29_101184</name>
</gene>
<keyword evidence="8" id="KW-1185">Reference proteome</keyword>
<dbReference type="PIRSF" id="PIRSF006157">
    <property type="entry name" value="Doxgns_DODA"/>
    <property type="match status" value="1"/>
</dbReference>
<dbReference type="InterPro" id="IPR014436">
    <property type="entry name" value="Extradiol_dOase_DODA"/>
</dbReference>
<dbReference type="Pfam" id="PF02900">
    <property type="entry name" value="LigB"/>
    <property type="match status" value="1"/>
</dbReference>
<dbReference type="RefSeq" id="WP_107864139.1">
    <property type="nucleotide sequence ID" value="NZ_QAON01000001.1"/>
</dbReference>